<dbReference type="AlphaFoldDB" id="A0A6P7T9U5"/>
<keyword evidence="1" id="KW-0732">Signal</keyword>
<proteinExistence type="predicted"/>
<feature type="chain" id="PRO_5028989603" evidence="1">
    <location>
        <begin position="24"/>
        <end position="153"/>
    </location>
</feature>
<evidence type="ECO:0000313" key="3">
    <source>
        <dbReference type="RefSeq" id="XP_029646511.2"/>
    </source>
</evidence>
<protein>
    <submittedName>
        <fullName evidence="3">Uncharacterized protein LOC115220514 isoform X1</fullName>
    </submittedName>
</protein>
<name>A0A6P7T9U5_9MOLL</name>
<evidence type="ECO:0000313" key="2">
    <source>
        <dbReference type="Proteomes" id="UP000515154"/>
    </source>
</evidence>
<dbReference type="KEGG" id="osn:115220514"/>
<reference evidence="3" key="1">
    <citation type="submission" date="2025-08" db="UniProtKB">
        <authorList>
            <consortium name="RefSeq"/>
        </authorList>
    </citation>
    <scope>IDENTIFICATION</scope>
</reference>
<keyword evidence="2" id="KW-1185">Reference proteome</keyword>
<feature type="signal peptide" evidence="1">
    <location>
        <begin position="1"/>
        <end position="23"/>
    </location>
</feature>
<sequence>MSWKLLPLFLLGILLGILRTSLACNQMRLFTCMQPVKKFGDMTRGLSGVFNPEQIKSFCSVTVNALHCAKNEWPNCPNNVKLLWQAMDSGLSFLCTNKLDEFLSYSDCWKQTIVNETAYGCQTMLQDEMRIYQSAAQSMDSYERKNEGCSRQT</sequence>
<gene>
    <name evidence="3" type="primary">LOC115220514</name>
</gene>
<evidence type="ECO:0000256" key="1">
    <source>
        <dbReference type="SAM" id="SignalP"/>
    </source>
</evidence>
<organism evidence="2 3">
    <name type="scientific">Octopus sinensis</name>
    <name type="common">East Asian common octopus</name>
    <dbReference type="NCBI Taxonomy" id="2607531"/>
    <lineage>
        <taxon>Eukaryota</taxon>
        <taxon>Metazoa</taxon>
        <taxon>Spiralia</taxon>
        <taxon>Lophotrochozoa</taxon>
        <taxon>Mollusca</taxon>
        <taxon>Cephalopoda</taxon>
        <taxon>Coleoidea</taxon>
        <taxon>Octopodiformes</taxon>
        <taxon>Octopoda</taxon>
        <taxon>Incirrata</taxon>
        <taxon>Octopodidae</taxon>
        <taxon>Octopus</taxon>
    </lineage>
</organism>
<dbReference type="RefSeq" id="XP_029646511.2">
    <property type="nucleotide sequence ID" value="XM_029790651.2"/>
</dbReference>
<accession>A0A6P7T9U5</accession>
<dbReference type="Proteomes" id="UP000515154">
    <property type="component" value="Linkage group LG16"/>
</dbReference>